<evidence type="ECO:0000313" key="3">
    <source>
        <dbReference type="Proteomes" id="UP000812031"/>
    </source>
</evidence>
<keyword evidence="1" id="KW-0472">Membrane</keyword>
<keyword evidence="1" id="KW-0812">Transmembrane</keyword>
<name>A0ABS6XW87_9FLAO</name>
<comment type="caution">
    <text evidence="2">The sequence shown here is derived from an EMBL/GenBank/DDBJ whole genome shotgun (WGS) entry which is preliminary data.</text>
</comment>
<evidence type="ECO:0000256" key="1">
    <source>
        <dbReference type="SAM" id="Phobius"/>
    </source>
</evidence>
<feature type="transmembrane region" description="Helical" evidence="1">
    <location>
        <begin position="203"/>
        <end position="220"/>
    </location>
</feature>
<gene>
    <name evidence="2" type="ORF">KZH69_08665</name>
</gene>
<dbReference type="Proteomes" id="UP000812031">
    <property type="component" value="Unassembled WGS sequence"/>
</dbReference>
<evidence type="ECO:0008006" key="4">
    <source>
        <dbReference type="Google" id="ProtNLM"/>
    </source>
</evidence>
<sequence length="328" mass="38986">MMNLYLENSKIIAERTKINSEIILDLEDNPIKDIYLKLFHFCYDNLKINSPKFGIEPSYFFYYNKENFINAGATRDNGNYILMISKDLIQKLHESIYSNNSIFKNDRLTKYVELSNLIKVDFNELLLQSSTLFTYYHEFAHLVQKNDGNFSFFENTENLFIPESHILEYDADLNGSQFVCGHILDYYETLSIENRNHENLKNLLSIGLAGILITFLLFYYREFDDDKSVDEFYLDKKSHPHTMIRISYIISHYQNIALENGIKIEIVEFLKETFLISDIFFKSNLYISNCLKIYEENIEQIDNYIFSLYDEASKRNNLMMQNHMKYNI</sequence>
<dbReference type="EMBL" id="JAHWYN010000006">
    <property type="protein sequence ID" value="MBW4360556.1"/>
    <property type="molecule type" value="Genomic_DNA"/>
</dbReference>
<keyword evidence="1" id="KW-1133">Transmembrane helix</keyword>
<reference evidence="2 3" key="1">
    <citation type="submission" date="2021-07" db="EMBL/GenBank/DDBJ databases">
        <title>Flavobacterium sp. nov. isolated from sediment on the Taihu Lake.</title>
        <authorList>
            <person name="Qu J.-H."/>
        </authorList>
    </citation>
    <scope>NUCLEOTIDE SEQUENCE [LARGE SCALE GENOMIC DNA]</scope>
    <source>
        <strain evidence="2 3">NAS39</strain>
    </source>
</reference>
<proteinExistence type="predicted"/>
<accession>A0ABS6XW87</accession>
<protein>
    <recommendedName>
        <fullName evidence="4">Peptidase U49</fullName>
    </recommendedName>
</protein>
<organism evidence="2 3">
    <name type="scientific">Flavobacterium taihuense</name>
    <dbReference type="NCBI Taxonomy" id="2857508"/>
    <lineage>
        <taxon>Bacteria</taxon>
        <taxon>Pseudomonadati</taxon>
        <taxon>Bacteroidota</taxon>
        <taxon>Flavobacteriia</taxon>
        <taxon>Flavobacteriales</taxon>
        <taxon>Flavobacteriaceae</taxon>
        <taxon>Flavobacterium</taxon>
    </lineage>
</organism>
<evidence type="ECO:0000313" key="2">
    <source>
        <dbReference type="EMBL" id="MBW4360556.1"/>
    </source>
</evidence>
<keyword evidence="3" id="KW-1185">Reference proteome</keyword>
<dbReference type="RefSeq" id="WP_219317042.1">
    <property type="nucleotide sequence ID" value="NZ_JAHWYN010000006.1"/>
</dbReference>